<comment type="pathway">
    <text evidence="2">Amino-acid biosynthesis; L-serine biosynthesis; L-serine from 3-phospho-D-glycerate: step 3/3.</text>
</comment>
<keyword evidence="9" id="KW-0718">Serine biosynthesis</keyword>
<evidence type="ECO:0000256" key="10">
    <source>
        <dbReference type="ARBA" id="ARBA00048138"/>
    </source>
</evidence>
<keyword evidence="5" id="KW-0028">Amino-acid biosynthesis</keyword>
<evidence type="ECO:0000256" key="9">
    <source>
        <dbReference type="ARBA" id="ARBA00023299"/>
    </source>
</evidence>
<evidence type="ECO:0000256" key="7">
    <source>
        <dbReference type="ARBA" id="ARBA00022801"/>
    </source>
</evidence>
<name>A0A7W7CEW5_9PSEU</name>
<evidence type="ECO:0000256" key="1">
    <source>
        <dbReference type="ARBA" id="ARBA00001946"/>
    </source>
</evidence>
<keyword evidence="8" id="KW-0460">Magnesium</keyword>
<dbReference type="EC" id="3.1.3.3" evidence="4"/>
<dbReference type="PANTHER" id="PTHR43344">
    <property type="entry name" value="PHOSPHOSERINE PHOSPHATASE"/>
    <property type="match status" value="1"/>
</dbReference>
<organism evidence="13 14">
    <name type="scientific">Crossiella cryophila</name>
    <dbReference type="NCBI Taxonomy" id="43355"/>
    <lineage>
        <taxon>Bacteria</taxon>
        <taxon>Bacillati</taxon>
        <taxon>Actinomycetota</taxon>
        <taxon>Actinomycetes</taxon>
        <taxon>Pseudonocardiales</taxon>
        <taxon>Pseudonocardiaceae</taxon>
        <taxon>Crossiella</taxon>
    </lineage>
</organism>
<dbReference type="Proteomes" id="UP000533598">
    <property type="component" value="Unassembled WGS sequence"/>
</dbReference>
<gene>
    <name evidence="13" type="ORF">HNR67_006021</name>
</gene>
<evidence type="ECO:0000256" key="2">
    <source>
        <dbReference type="ARBA" id="ARBA00005135"/>
    </source>
</evidence>
<comment type="cofactor">
    <cofactor evidence="1">
        <name>Mg(2+)</name>
        <dbReference type="ChEBI" id="CHEBI:18420"/>
    </cofactor>
</comment>
<dbReference type="SUPFAM" id="SSF56784">
    <property type="entry name" value="HAD-like"/>
    <property type="match status" value="1"/>
</dbReference>
<evidence type="ECO:0000256" key="12">
    <source>
        <dbReference type="SAM" id="MobiDB-lite"/>
    </source>
</evidence>
<evidence type="ECO:0000256" key="8">
    <source>
        <dbReference type="ARBA" id="ARBA00022842"/>
    </source>
</evidence>
<comment type="catalytic activity">
    <reaction evidence="11">
        <text>O-phospho-D-serine + H2O = D-serine + phosphate</text>
        <dbReference type="Rhea" id="RHEA:24873"/>
        <dbReference type="ChEBI" id="CHEBI:15377"/>
        <dbReference type="ChEBI" id="CHEBI:35247"/>
        <dbReference type="ChEBI" id="CHEBI:43474"/>
        <dbReference type="ChEBI" id="CHEBI:58680"/>
        <dbReference type="EC" id="3.1.3.3"/>
    </reaction>
</comment>
<evidence type="ECO:0000313" key="14">
    <source>
        <dbReference type="Proteomes" id="UP000533598"/>
    </source>
</evidence>
<proteinExistence type="inferred from homology"/>
<keyword evidence="7" id="KW-0378">Hydrolase</keyword>
<reference evidence="13 14" key="1">
    <citation type="submission" date="2020-08" db="EMBL/GenBank/DDBJ databases">
        <title>Sequencing the genomes of 1000 actinobacteria strains.</title>
        <authorList>
            <person name="Klenk H.-P."/>
        </authorList>
    </citation>
    <scope>NUCLEOTIDE SEQUENCE [LARGE SCALE GENOMIC DNA]</scope>
    <source>
        <strain evidence="13 14">DSM 44230</strain>
    </source>
</reference>
<evidence type="ECO:0000256" key="11">
    <source>
        <dbReference type="ARBA" id="ARBA00048523"/>
    </source>
</evidence>
<comment type="similarity">
    <text evidence="3">Belongs to the HAD-like hydrolase superfamily. SerB family.</text>
</comment>
<dbReference type="PANTHER" id="PTHR43344:SF2">
    <property type="entry name" value="PHOSPHOSERINE PHOSPHATASE"/>
    <property type="match status" value="1"/>
</dbReference>
<comment type="catalytic activity">
    <reaction evidence="10">
        <text>O-phospho-L-serine + H2O = L-serine + phosphate</text>
        <dbReference type="Rhea" id="RHEA:21208"/>
        <dbReference type="ChEBI" id="CHEBI:15377"/>
        <dbReference type="ChEBI" id="CHEBI:33384"/>
        <dbReference type="ChEBI" id="CHEBI:43474"/>
        <dbReference type="ChEBI" id="CHEBI:57524"/>
        <dbReference type="EC" id="3.1.3.3"/>
    </reaction>
</comment>
<evidence type="ECO:0000313" key="13">
    <source>
        <dbReference type="EMBL" id="MBB4679903.1"/>
    </source>
</evidence>
<dbReference type="EMBL" id="JACHMH010000001">
    <property type="protein sequence ID" value="MBB4679903.1"/>
    <property type="molecule type" value="Genomic_DNA"/>
</dbReference>
<accession>A0A7W7CEW5</accession>
<evidence type="ECO:0000256" key="3">
    <source>
        <dbReference type="ARBA" id="ARBA00009184"/>
    </source>
</evidence>
<dbReference type="Gene3D" id="3.40.50.1000">
    <property type="entry name" value="HAD superfamily/HAD-like"/>
    <property type="match status" value="2"/>
</dbReference>
<evidence type="ECO:0000256" key="5">
    <source>
        <dbReference type="ARBA" id="ARBA00022605"/>
    </source>
</evidence>
<comment type="caution">
    <text evidence="13">The sequence shown here is derived from an EMBL/GenBank/DDBJ whole genome shotgun (WGS) entry which is preliminary data.</text>
</comment>
<protein>
    <recommendedName>
        <fullName evidence="4">phosphoserine phosphatase</fullName>
        <ecNumber evidence="4">3.1.3.3</ecNumber>
    </recommendedName>
</protein>
<dbReference type="RefSeq" id="WP_312988346.1">
    <property type="nucleotide sequence ID" value="NZ_BAAAUI010000017.1"/>
</dbReference>
<dbReference type="GO" id="GO:0000287">
    <property type="term" value="F:magnesium ion binding"/>
    <property type="evidence" value="ECO:0007669"/>
    <property type="project" value="TreeGrafter"/>
</dbReference>
<evidence type="ECO:0000256" key="6">
    <source>
        <dbReference type="ARBA" id="ARBA00022723"/>
    </source>
</evidence>
<feature type="region of interest" description="Disordered" evidence="12">
    <location>
        <begin position="1"/>
        <end position="26"/>
    </location>
</feature>
<dbReference type="InterPro" id="IPR023214">
    <property type="entry name" value="HAD_sf"/>
</dbReference>
<keyword evidence="14" id="KW-1185">Reference proteome</keyword>
<dbReference type="AlphaFoldDB" id="A0A7W7CEW5"/>
<dbReference type="InterPro" id="IPR050582">
    <property type="entry name" value="HAD-like_SerB"/>
</dbReference>
<keyword evidence="6" id="KW-0479">Metal-binding</keyword>
<sequence>MDIADTNGHSGLRDPGSARNDRGAGHHNLEMITVRTMSPRKATAVLLCAALGLLAGVTPAQAAPAGESAHCPRLDPSLPWHGDNRAKLQRMIDERGTCAGKPGPRPVAVFDWDNTVIKNDITDATLAWALKHDKILRPKTWTSTSKWLSPAADQALTAACGTGTPVGRPLPTSTNTACTDEIMEIRERSRTMGGAAAFVGDWNHRRTEPSYVWVPNLFAGHTPATLMSFARKARTEQLRAPIGARQTVGTHTIAGYIRYYDQQKDLIRTLRRAGFEVYIVSASAEPIAEAWSGGVGVGRSHTIGIRNQTRHGRLTTESLGCGDDPEALPYIDGKRCLVNQEIFGIKGKAAWNQQDPAHRIALGAGDADTDVSFVADATGAHLTLNRNKPELMCRAYDNADGRWLPNPMFIDPMPAKTGPYPCSTAGAVHPDGTRGPLLRADGTVVPDQQDRAHG</sequence>
<evidence type="ECO:0000256" key="4">
    <source>
        <dbReference type="ARBA" id="ARBA00012640"/>
    </source>
</evidence>
<dbReference type="GO" id="GO:0036424">
    <property type="term" value="F:L-phosphoserine phosphatase activity"/>
    <property type="evidence" value="ECO:0007669"/>
    <property type="project" value="TreeGrafter"/>
</dbReference>
<dbReference type="GO" id="GO:0005737">
    <property type="term" value="C:cytoplasm"/>
    <property type="evidence" value="ECO:0007669"/>
    <property type="project" value="TreeGrafter"/>
</dbReference>
<dbReference type="GO" id="GO:0006564">
    <property type="term" value="P:L-serine biosynthetic process"/>
    <property type="evidence" value="ECO:0007669"/>
    <property type="project" value="UniProtKB-KW"/>
</dbReference>
<feature type="region of interest" description="Disordered" evidence="12">
    <location>
        <begin position="426"/>
        <end position="454"/>
    </location>
</feature>
<dbReference type="InterPro" id="IPR036412">
    <property type="entry name" value="HAD-like_sf"/>
</dbReference>